<keyword evidence="4" id="KW-0411">Iron-sulfur</keyword>
<feature type="domain" description="4Fe-4S ferredoxin-type" evidence="5">
    <location>
        <begin position="25"/>
        <end position="54"/>
    </location>
</feature>
<evidence type="ECO:0000313" key="7">
    <source>
        <dbReference type="Proteomes" id="UP000256864"/>
    </source>
</evidence>
<gene>
    <name evidence="6" type="ORF">C7452_0273</name>
</gene>
<dbReference type="InterPro" id="IPR017896">
    <property type="entry name" value="4Fe4S_Fe-S-bd"/>
</dbReference>
<keyword evidence="3" id="KW-0408">Iron</keyword>
<dbReference type="SUPFAM" id="SSF54862">
    <property type="entry name" value="4Fe-4S ferredoxins"/>
    <property type="match status" value="1"/>
</dbReference>
<dbReference type="AlphaFoldDB" id="A0A371NCS9"/>
<keyword evidence="2" id="KW-0479">Metal-binding</keyword>
<accession>A0A371NCS9</accession>
<comment type="caution">
    <text evidence="6">The sequence shown here is derived from an EMBL/GenBank/DDBJ whole genome shotgun (WGS) entry which is preliminary data.</text>
</comment>
<keyword evidence="7" id="KW-1185">Reference proteome</keyword>
<dbReference type="InterPro" id="IPR017900">
    <property type="entry name" value="4Fe4S_Fe_S_CS"/>
</dbReference>
<dbReference type="PROSITE" id="PS51379">
    <property type="entry name" value="4FE4S_FER_2"/>
    <property type="match status" value="2"/>
</dbReference>
<sequence length="84" mass="9618">MVIRDEIIILTIKFTWNFKGESKMAKIIIDYDECDACGECVDVCPMEVLIIVDGKLEVQHPEECNECEVCMDVCPNECIEVEED</sequence>
<proteinExistence type="predicted"/>
<dbReference type="PROSITE" id="PS00198">
    <property type="entry name" value="4FE4S_FER_1"/>
    <property type="match status" value="2"/>
</dbReference>
<evidence type="ECO:0000256" key="3">
    <source>
        <dbReference type="ARBA" id="ARBA00023004"/>
    </source>
</evidence>
<dbReference type="EMBL" id="QREL01000001">
    <property type="protein sequence ID" value="REE28272.1"/>
    <property type="molecule type" value="Genomic_DNA"/>
</dbReference>
<evidence type="ECO:0000256" key="4">
    <source>
        <dbReference type="ARBA" id="ARBA00023014"/>
    </source>
</evidence>
<dbReference type="Gene3D" id="3.30.70.20">
    <property type="match status" value="1"/>
</dbReference>
<dbReference type="PANTHER" id="PTHR43687:SF1">
    <property type="entry name" value="FERREDOXIN III"/>
    <property type="match status" value="1"/>
</dbReference>
<reference evidence="6 7" key="1">
    <citation type="submission" date="2018-07" db="EMBL/GenBank/DDBJ databases">
        <title>Genomic Encyclopedia of Type Strains, Phase IV (KMG-IV): sequencing the most valuable type-strain genomes for metagenomic binning, comparative biology and taxonomic classification.</title>
        <authorList>
            <person name="Goeker M."/>
        </authorList>
    </citation>
    <scope>NUCLEOTIDE SEQUENCE [LARGE SCALE GENOMIC DNA]</scope>
    <source>
        <strain evidence="6 7">DSM 7466</strain>
    </source>
</reference>
<dbReference type="GO" id="GO:0016491">
    <property type="term" value="F:oxidoreductase activity"/>
    <property type="evidence" value="ECO:0007669"/>
    <property type="project" value="UniProtKB-ARBA"/>
</dbReference>
<protein>
    <submittedName>
        <fullName evidence="6">4Fe-4S dicluster protein</fullName>
    </submittedName>
</protein>
<dbReference type="GO" id="GO:0051539">
    <property type="term" value="F:4 iron, 4 sulfur cluster binding"/>
    <property type="evidence" value="ECO:0007669"/>
    <property type="project" value="UniProtKB-KW"/>
</dbReference>
<dbReference type="GO" id="GO:0046872">
    <property type="term" value="F:metal ion binding"/>
    <property type="evidence" value="ECO:0007669"/>
    <property type="project" value="UniProtKB-KW"/>
</dbReference>
<keyword evidence="1" id="KW-0004">4Fe-4S</keyword>
<feature type="domain" description="4Fe-4S ferredoxin-type" evidence="5">
    <location>
        <begin position="55"/>
        <end position="84"/>
    </location>
</feature>
<evidence type="ECO:0000259" key="5">
    <source>
        <dbReference type="PROSITE" id="PS51379"/>
    </source>
</evidence>
<dbReference type="PANTHER" id="PTHR43687">
    <property type="entry name" value="ADENYLYLSULFATE REDUCTASE, BETA SUBUNIT"/>
    <property type="match status" value="1"/>
</dbReference>
<name>A0A371NCS9_9EURY</name>
<dbReference type="InterPro" id="IPR050572">
    <property type="entry name" value="Fe-S_Ferredoxin"/>
</dbReference>
<evidence type="ECO:0000313" key="6">
    <source>
        <dbReference type="EMBL" id="REE28272.1"/>
    </source>
</evidence>
<dbReference type="Pfam" id="PF13237">
    <property type="entry name" value="Fer4_10"/>
    <property type="match status" value="1"/>
</dbReference>
<organism evidence="6 7">
    <name type="scientific">Methanothermobacter defluvii</name>
    <dbReference type="NCBI Taxonomy" id="49339"/>
    <lineage>
        <taxon>Archaea</taxon>
        <taxon>Methanobacteriati</taxon>
        <taxon>Methanobacteriota</taxon>
        <taxon>Methanomada group</taxon>
        <taxon>Methanobacteria</taxon>
        <taxon>Methanobacteriales</taxon>
        <taxon>Methanobacteriaceae</taxon>
        <taxon>Methanothermobacter</taxon>
    </lineage>
</organism>
<evidence type="ECO:0000256" key="1">
    <source>
        <dbReference type="ARBA" id="ARBA00022485"/>
    </source>
</evidence>
<dbReference type="Proteomes" id="UP000256864">
    <property type="component" value="Unassembled WGS sequence"/>
</dbReference>
<evidence type="ECO:0000256" key="2">
    <source>
        <dbReference type="ARBA" id="ARBA00022723"/>
    </source>
</evidence>